<evidence type="ECO:0000313" key="3">
    <source>
        <dbReference type="Proteomes" id="UP001286456"/>
    </source>
</evidence>
<dbReference type="Proteomes" id="UP001286456">
    <property type="component" value="Unassembled WGS sequence"/>
</dbReference>
<reference evidence="2" key="2">
    <citation type="submission" date="2023-06" db="EMBL/GenBank/DDBJ databases">
        <authorList>
            <consortium name="Lawrence Berkeley National Laboratory"/>
            <person name="Haridas S."/>
            <person name="Hensen N."/>
            <person name="Bonometti L."/>
            <person name="Westerberg I."/>
            <person name="Brannstrom I.O."/>
            <person name="Guillou S."/>
            <person name="Cros-Aarteil S."/>
            <person name="Calhoun S."/>
            <person name="Kuo A."/>
            <person name="Mondo S."/>
            <person name="Pangilinan J."/>
            <person name="Riley R."/>
            <person name="Labutti K."/>
            <person name="Andreopoulos B."/>
            <person name="Lipzen A."/>
            <person name="Chen C."/>
            <person name="Yanf M."/>
            <person name="Daum C."/>
            <person name="Ng V."/>
            <person name="Clum A."/>
            <person name="Steindorff A."/>
            <person name="Ohm R."/>
            <person name="Martin F."/>
            <person name="Silar P."/>
            <person name="Natvig D."/>
            <person name="Lalanne C."/>
            <person name="Gautier V."/>
            <person name="Ament-Velasquez S.L."/>
            <person name="Kruys A."/>
            <person name="Hutchinson M.I."/>
            <person name="Powell A.J."/>
            <person name="Barry K."/>
            <person name="Miller A.N."/>
            <person name="Grigoriev I.V."/>
            <person name="Debuchy R."/>
            <person name="Gladieux P."/>
            <person name="Thoren M.H."/>
            <person name="Johannesson H."/>
        </authorList>
    </citation>
    <scope>NUCLEOTIDE SEQUENCE</scope>
    <source>
        <strain evidence="2">SMH4131-1</strain>
    </source>
</reference>
<evidence type="ECO:0008006" key="4">
    <source>
        <dbReference type="Google" id="ProtNLM"/>
    </source>
</evidence>
<evidence type="ECO:0000256" key="1">
    <source>
        <dbReference type="SAM" id="SignalP"/>
    </source>
</evidence>
<keyword evidence="1" id="KW-0732">Signal</keyword>
<evidence type="ECO:0000313" key="2">
    <source>
        <dbReference type="EMBL" id="KAK3324676.1"/>
    </source>
</evidence>
<proteinExistence type="predicted"/>
<keyword evidence="3" id="KW-1185">Reference proteome</keyword>
<comment type="caution">
    <text evidence="2">The sequence shown here is derived from an EMBL/GenBank/DDBJ whole genome shotgun (WGS) entry which is preliminary data.</text>
</comment>
<feature type="chain" id="PRO_5042101369" description="Secreted protein" evidence="1">
    <location>
        <begin position="22"/>
        <end position="77"/>
    </location>
</feature>
<reference evidence="2" key="1">
    <citation type="journal article" date="2023" name="Mol. Phylogenet. Evol.">
        <title>Genome-scale phylogeny and comparative genomics of the fungal order Sordariales.</title>
        <authorList>
            <person name="Hensen N."/>
            <person name="Bonometti L."/>
            <person name="Westerberg I."/>
            <person name="Brannstrom I.O."/>
            <person name="Guillou S."/>
            <person name="Cros-Aarteil S."/>
            <person name="Calhoun S."/>
            <person name="Haridas S."/>
            <person name="Kuo A."/>
            <person name="Mondo S."/>
            <person name="Pangilinan J."/>
            <person name="Riley R."/>
            <person name="LaButti K."/>
            <person name="Andreopoulos B."/>
            <person name="Lipzen A."/>
            <person name="Chen C."/>
            <person name="Yan M."/>
            <person name="Daum C."/>
            <person name="Ng V."/>
            <person name="Clum A."/>
            <person name="Steindorff A."/>
            <person name="Ohm R.A."/>
            <person name="Martin F."/>
            <person name="Silar P."/>
            <person name="Natvig D.O."/>
            <person name="Lalanne C."/>
            <person name="Gautier V."/>
            <person name="Ament-Velasquez S.L."/>
            <person name="Kruys A."/>
            <person name="Hutchinson M.I."/>
            <person name="Powell A.J."/>
            <person name="Barry K."/>
            <person name="Miller A.N."/>
            <person name="Grigoriev I.V."/>
            <person name="Debuchy R."/>
            <person name="Gladieux P."/>
            <person name="Hiltunen Thoren M."/>
            <person name="Johannesson H."/>
        </authorList>
    </citation>
    <scope>NUCLEOTIDE SEQUENCE</scope>
    <source>
        <strain evidence="2">SMH4131-1</strain>
    </source>
</reference>
<name>A0AAE0M9S6_9PEZI</name>
<accession>A0AAE0M9S6</accession>
<sequence>MLQRCFFFVSFALFLSTPSNKQDSLENQSVPYQHVSLTHSLIPPAPVCLCRCRTGLSKFSFHKLSNARSIIKHTRRA</sequence>
<organism evidence="2 3">
    <name type="scientific">Cercophora scortea</name>
    <dbReference type="NCBI Taxonomy" id="314031"/>
    <lineage>
        <taxon>Eukaryota</taxon>
        <taxon>Fungi</taxon>
        <taxon>Dikarya</taxon>
        <taxon>Ascomycota</taxon>
        <taxon>Pezizomycotina</taxon>
        <taxon>Sordariomycetes</taxon>
        <taxon>Sordariomycetidae</taxon>
        <taxon>Sordariales</taxon>
        <taxon>Lasiosphaeriaceae</taxon>
        <taxon>Cercophora</taxon>
    </lineage>
</organism>
<dbReference type="EMBL" id="JAUEPO010000004">
    <property type="protein sequence ID" value="KAK3324676.1"/>
    <property type="molecule type" value="Genomic_DNA"/>
</dbReference>
<dbReference type="AlphaFoldDB" id="A0AAE0M9S6"/>
<feature type="signal peptide" evidence="1">
    <location>
        <begin position="1"/>
        <end position="21"/>
    </location>
</feature>
<protein>
    <recommendedName>
        <fullName evidence="4">Secreted protein</fullName>
    </recommendedName>
</protein>
<gene>
    <name evidence="2" type="ORF">B0T19DRAFT_236046</name>
</gene>